<feature type="transmembrane region" description="Helical" evidence="1">
    <location>
        <begin position="21"/>
        <end position="40"/>
    </location>
</feature>
<gene>
    <name evidence="2" type="ORF">HV331_25755</name>
</gene>
<evidence type="ECO:0000313" key="3">
    <source>
        <dbReference type="Proteomes" id="UP000514462"/>
    </source>
</evidence>
<reference evidence="3" key="1">
    <citation type="submission" date="2020-06" db="EMBL/GenBank/DDBJ databases">
        <title>REHAB project genomes.</title>
        <authorList>
            <person name="Shaw L.P."/>
        </authorList>
    </citation>
    <scope>NUCLEOTIDE SEQUENCE [LARGE SCALE GENOMIC DNA]</scope>
    <source>
        <strain evidence="3">RHBSTW-00938</strain>
        <plasmid evidence="3">prhbstw-00938_2</plasmid>
    </source>
</reference>
<feature type="transmembrane region" description="Helical" evidence="1">
    <location>
        <begin position="46"/>
        <end position="68"/>
    </location>
</feature>
<dbReference type="RefSeq" id="WP_182015693.1">
    <property type="nucleotide sequence ID" value="NZ_CP055905.1"/>
</dbReference>
<name>A0AAP9U7W1_KLEAE</name>
<keyword evidence="1" id="KW-0472">Membrane</keyword>
<dbReference type="AlphaFoldDB" id="A0AAP9U7W1"/>
<proteinExistence type="predicted"/>
<keyword evidence="1" id="KW-0812">Transmembrane</keyword>
<evidence type="ECO:0000256" key="1">
    <source>
        <dbReference type="SAM" id="Phobius"/>
    </source>
</evidence>
<dbReference type="InterPro" id="IPR021877">
    <property type="entry name" value="DUF3487"/>
</dbReference>
<dbReference type="EMBL" id="CP055905">
    <property type="protein sequence ID" value="QMR42921.1"/>
    <property type="molecule type" value="Genomic_DNA"/>
</dbReference>
<protein>
    <submittedName>
        <fullName evidence="2">TIGR03750 family conjugal transfer protein</fullName>
    </submittedName>
</protein>
<keyword evidence="2" id="KW-0614">Plasmid</keyword>
<keyword evidence="1" id="KW-1133">Transmembrane helix</keyword>
<dbReference type="Pfam" id="PF11990">
    <property type="entry name" value="DUF3487"/>
    <property type="match status" value="1"/>
</dbReference>
<organism evidence="2 3">
    <name type="scientific">Klebsiella aerogenes</name>
    <name type="common">Enterobacter aerogenes</name>
    <dbReference type="NCBI Taxonomy" id="548"/>
    <lineage>
        <taxon>Bacteria</taxon>
        <taxon>Pseudomonadati</taxon>
        <taxon>Pseudomonadota</taxon>
        <taxon>Gammaproteobacteria</taxon>
        <taxon>Enterobacterales</taxon>
        <taxon>Enterobacteriaceae</taxon>
        <taxon>Klebsiella/Raoultella group</taxon>
        <taxon>Klebsiella</taxon>
    </lineage>
</organism>
<sequence length="117" mass="12908">MQTIHFLPDRLNAEAVVFRGFTTPELGLAALSGALLGLVLTLPFVFISWLIIPSGMLLGPLFAVLLGGRIMTRLKRGKPENYIWQRLALRMSQMGMGTAGTILVNSDWSLKRRGRPS</sequence>
<geneLocation type="plasmid" evidence="3">
    <name>prhbstw-00938_2</name>
</geneLocation>
<evidence type="ECO:0000313" key="2">
    <source>
        <dbReference type="EMBL" id="QMR42921.1"/>
    </source>
</evidence>
<dbReference type="NCBIfam" id="TIGR03750">
    <property type="entry name" value="conj_TIGR03750"/>
    <property type="match status" value="1"/>
</dbReference>
<accession>A0AAP9U7W1</accession>
<dbReference type="Proteomes" id="UP000514462">
    <property type="component" value="Plasmid pRHBSTW-00938_2"/>
</dbReference>